<dbReference type="PATRIC" id="fig|1603606.3.peg.3405"/>
<dbReference type="InterPro" id="IPR045062">
    <property type="entry name" value="Cyt_c_biogenesis_CcsA/CcmC"/>
</dbReference>
<feature type="transmembrane region" description="Helical" evidence="6">
    <location>
        <begin position="91"/>
        <end position="112"/>
    </location>
</feature>
<keyword evidence="4 6" id="KW-1133">Transmembrane helix</keyword>
<dbReference type="Proteomes" id="UP000057158">
    <property type="component" value="Chromosome"/>
</dbReference>
<dbReference type="OrthoDB" id="9814290at2"/>
<dbReference type="GO" id="GO:0017004">
    <property type="term" value="P:cytochrome complex assembly"/>
    <property type="evidence" value="ECO:0007669"/>
    <property type="project" value="UniProtKB-KW"/>
</dbReference>
<dbReference type="PANTHER" id="PTHR30071">
    <property type="entry name" value="HEME EXPORTER PROTEIN C"/>
    <property type="match status" value="1"/>
</dbReference>
<feature type="transmembrane region" description="Helical" evidence="6">
    <location>
        <begin position="36"/>
        <end position="57"/>
    </location>
</feature>
<comment type="subcellular location">
    <subcellularLocation>
        <location evidence="1">Membrane</location>
        <topology evidence="1">Multi-pass membrane protein</topology>
    </subcellularLocation>
</comment>
<dbReference type="STRING" id="1603606.DSOUD_3159"/>
<name>A0A0M4D3R4_9BACT</name>
<keyword evidence="9" id="KW-1185">Reference proteome</keyword>
<evidence type="ECO:0000259" key="7">
    <source>
        <dbReference type="Pfam" id="PF01578"/>
    </source>
</evidence>
<feature type="transmembrane region" description="Helical" evidence="6">
    <location>
        <begin position="187"/>
        <end position="207"/>
    </location>
</feature>
<dbReference type="EMBL" id="CP010802">
    <property type="protein sequence ID" value="ALC17884.1"/>
    <property type="molecule type" value="Genomic_DNA"/>
</dbReference>
<feature type="transmembrane region" description="Helical" evidence="6">
    <location>
        <begin position="6"/>
        <end position="24"/>
    </location>
</feature>
<evidence type="ECO:0000313" key="8">
    <source>
        <dbReference type="EMBL" id="ALC17884.1"/>
    </source>
</evidence>
<evidence type="ECO:0000256" key="5">
    <source>
        <dbReference type="ARBA" id="ARBA00023136"/>
    </source>
</evidence>
<dbReference type="PANTHER" id="PTHR30071:SF1">
    <property type="entry name" value="CYTOCHROME B_B6 PROTEIN-RELATED"/>
    <property type="match status" value="1"/>
</dbReference>
<evidence type="ECO:0000256" key="1">
    <source>
        <dbReference type="ARBA" id="ARBA00004141"/>
    </source>
</evidence>
<dbReference type="AlphaFoldDB" id="A0A0M4D3R4"/>
<feature type="transmembrane region" description="Helical" evidence="6">
    <location>
        <begin position="244"/>
        <end position="266"/>
    </location>
</feature>
<dbReference type="KEGG" id="des:DSOUD_3159"/>
<dbReference type="Pfam" id="PF01578">
    <property type="entry name" value="Cytochrom_C_asm"/>
    <property type="match status" value="1"/>
</dbReference>
<dbReference type="InterPro" id="IPR017562">
    <property type="entry name" value="Cyt_c_biogenesis_CcsA"/>
</dbReference>
<reference evidence="8 9" key="1">
    <citation type="submission" date="2015-07" db="EMBL/GenBank/DDBJ databases">
        <title>Isolation and Genomic Characterization of a Novel Halophilic Metal-Reducing Deltaproteobacterium from the Deep Subsurface.</title>
        <authorList>
            <person name="Badalamenti J.P."/>
            <person name="Summers Z.M."/>
            <person name="Gralnick J.A."/>
            <person name="Bond D.R."/>
        </authorList>
    </citation>
    <scope>NUCLEOTIDE SEQUENCE [LARGE SCALE GENOMIC DNA]</scope>
    <source>
        <strain evidence="8 9">WTL</strain>
    </source>
</reference>
<evidence type="ECO:0000256" key="3">
    <source>
        <dbReference type="ARBA" id="ARBA00022748"/>
    </source>
</evidence>
<keyword evidence="3" id="KW-0201">Cytochrome c-type biogenesis</keyword>
<feature type="domain" description="Cytochrome c assembly protein" evidence="7">
    <location>
        <begin position="65"/>
        <end position="266"/>
    </location>
</feature>
<accession>A0A0M4D3R4</accession>
<dbReference type="NCBIfam" id="TIGR03144">
    <property type="entry name" value="cytochr_II_ccsB"/>
    <property type="match status" value="1"/>
</dbReference>
<feature type="transmembrane region" description="Helical" evidence="6">
    <location>
        <begin position="132"/>
        <end position="154"/>
    </location>
</feature>
<dbReference type="GO" id="GO:0005886">
    <property type="term" value="C:plasma membrane"/>
    <property type="evidence" value="ECO:0007669"/>
    <property type="project" value="TreeGrafter"/>
</dbReference>
<dbReference type="InterPro" id="IPR002541">
    <property type="entry name" value="Cyt_c_assembly"/>
</dbReference>
<protein>
    <submittedName>
        <fullName evidence="8">Cytochrome c-type biogenesis protein CcsB</fullName>
    </submittedName>
</protein>
<keyword evidence="2 6" id="KW-0812">Transmembrane</keyword>
<gene>
    <name evidence="8" type="ORF">DSOUD_3159</name>
</gene>
<organism evidence="8 9">
    <name type="scientific">Desulfuromonas soudanensis</name>
    <dbReference type="NCBI Taxonomy" id="1603606"/>
    <lineage>
        <taxon>Bacteria</taxon>
        <taxon>Pseudomonadati</taxon>
        <taxon>Thermodesulfobacteriota</taxon>
        <taxon>Desulfuromonadia</taxon>
        <taxon>Desulfuromonadales</taxon>
        <taxon>Desulfuromonadaceae</taxon>
        <taxon>Desulfuromonas</taxon>
    </lineage>
</organism>
<proteinExistence type="predicted"/>
<sequence length="278" mass="31039">MTVNILLFKITLLLYFAATVLYLIDVIARHGKTGKAGRWVLIGGFLVHCATLVARYLEAGATPVANLHEALSFFAWAVVVIYLLFDLRYRLSVLGAFICPLALVLMIAGSAVPKAVQEASPMLDSWWFPVHVTLAFLGNAVFALAFVAGIMYLLQERMLKSKSFSALYFRLPSLEILDSINYKCLSFGFPLMTMGIISGAIWANSAWGGYWRWDPKETWALLTWFLYAALLHGRLTVGWRGRRAAIFAIIGFLFLLFGFLGINLLLSNEHSFRALSGR</sequence>
<keyword evidence="5 6" id="KW-0472">Membrane</keyword>
<dbReference type="RefSeq" id="WP_053551859.1">
    <property type="nucleotide sequence ID" value="NZ_CP010802.1"/>
</dbReference>
<dbReference type="GO" id="GO:0020037">
    <property type="term" value="F:heme binding"/>
    <property type="evidence" value="ECO:0007669"/>
    <property type="project" value="InterPro"/>
</dbReference>
<evidence type="ECO:0000256" key="6">
    <source>
        <dbReference type="SAM" id="Phobius"/>
    </source>
</evidence>
<evidence type="ECO:0000313" key="9">
    <source>
        <dbReference type="Proteomes" id="UP000057158"/>
    </source>
</evidence>
<evidence type="ECO:0000256" key="2">
    <source>
        <dbReference type="ARBA" id="ARBA00022692"/>
    </source>
</evidence>
<evidence type="ECO:0000256" key="4">
    <source>
        <dbReference type="ARBA" id="ARBA00022989"/>
    </source>
</evidence>
<feature type="transmembrane region" description="Helical" evidence="6">
    <location>
        <begin position="219"/>
        <end position="237"/>
    </location>
</feature>
<feature type="transmembrane region" description="Helical" evidence="6">
    <location>
        <begin position="63"/>
        <end position="84"/>
    </location>
</feature>